<feature type="compositionally biased region" description="Polar residues" evidence="1">
    <location>
        <begin position="352"/>
        <end position="370"/>
    </location>
</feature>
<feature type="compositionally biased region" description="Polar residues" evidence="1">
    <location>
        <begin position="278"/>
        <end position="290"/>
    </location>
</feature>
<dbReference type="GO" id="GO:0005730">
    <property type="term" value="C:nucleolus"/>
    <property type="evidence" value="ECO:0007669"/>
    <property type="project" value="InterPro"/>
</dbReference>
<organism evidence="3 4">
    <name type="scientific">Linum tenue</name>
    <dbReference type="NCBI Taxonomy" id="586396"/>
    <lineage>
        <taxon>Eukaryota</taxon>
        <taxon>Viridiplantae</taxon>
        <taxon>Streptophyta</taxon>
        <taxon>Embryophyta</taxon>
        <taxon>Tracheophyta</taxon>
        <taxon>Spermatophyta</taxon>
        <taxon>Magnoliopsida</taxon>
        <taxon>eudicotyledons</taxon>
        <taxon>Gunneridae</taxon>
        <taxon>Pentapetalae</taxon>
        <taxon>rosids</taxon>
        <taxon>fabids</taxon>
        <taxon>Malpighiales</taxon>
        <taxon>Linaceae</taxon>
        <taxon>Linum</taxon>
    </lineage>
</organism>
<accession>A0AAV0RH90</accession>
<evidence type="ECO:0000313" key="4">
    <source>
        <dbReference type="Proteomes" id="UP001154282"/>
    </source>
</evidence>
<evidence type="ECO:0000259" key="2">
    <source>
        <dbReference type="Pfam" id="PF05022"/>
    </source>
</evidence>
<dbReference type="AlphaFoldDB" id="A0AAV0RH90"/>
<dbReference type="InterPro" id="IPR039191">
    <property type="entry name" value="Nopp140-like"/>
</dbReference>
<proteinExistence type="predicted"/>
<keyword evidence="4" id="KW-1185">Reference proteome</keyword>
<dbReference type="PANTHER" id="PTHR23216:SF1">
    <property type="entry name" value="NUCLEOLAR AND COILED-BODY PHOSPHOPROTEIN 1"/>
    <property type="match status" value="1"/>
</dbReference>
<dbReference type="PANTHER" id="PTHR23216">
    <property type="entry name" value="NUCLEOLAR AND COILED-BODY PHOSPHOPROTEIN 1"/>
    <property type="match status" value="1"/>
</dbReference>
<evidence type="ECO:0000313" key="3">
    <source>
        <dbReference type="EMBL" id="CAI0555894.1"/>
    </source>
</evidence>
<dbReference type="InterPro" id="IPR006594">
    <property type="entry name" value="LisH"/>
</dbReference>
<dbReference type="EMBL" id="CAMGYJ010000010">
    <property type="protein sequence ID" value="CAI0555894.1"/>
    <property type="molecule type" value="Genomic_DNA"/>
</dbReference>
<feature type="region of interest" description="Disordered" evidence="1">
    <location>
        <begin position="178"/>
        <end position="370"/>
    </location>
</feature>
<feature type="non-terminal residue" evidence="3">
    <location>
        <position position="1"/>
    </location>
</feature>
<gene>
    <name evidence="3" type="ORF">LITE_LOCUS47772</name>
</gene>
<comment type="caution">
    <text evidence="3">The sequence shown here is derived from an EMBL/GenBank/DDBJ whole genome shotgun (WGS) entry which is preliminary data.</text>
</comment>
<evidence type="ECO:0000256" key="1">
    <source>
        <dbReference type="SAM" id="MobiDB-lite"/>
    </source>
</evidence>
<dbReference type="Proteomes" id="UP001154282">
    <property type="component" value="Unassembled WGS sequence"/>
</dbReference>
<sequence>FKNRRSESKYHFVSRRGAVSLSGRKRTRNVGRYMPKKPARAIAGGEGLNINPTLLALKPRPVSLLFTSSSMSAKTPLVLNPDQRAILLHSLALFLQRSGYSKTLKKLRTEAKLQDQNDISEGSAFDIEEIFCKFLETSGQGCKKPESLSSKEEDLWTGHSSDKAGTFVFSASADTVNVRKKKKSAKNETDTSERASGASAEFYDSETVDKRKKSTNDLEGSTKAKQKSSKKLSSQPVSAKSESVSGGEQDPNSILDSATDSLEKRAKSKEKRQKKDSLASQKLSSANTEKNALMVNEIEGNEAKKRKRLASEEDSAPPDDGNQVEERKRQRTEAAAHDLQPHVNTDEKEHNVTTQKSAKKLQNGSSENIDLVLQPTTAQRFQRVKAEEVVFSDERLKDNSYWAKDGAETGYGAKAQEVLGQVKGRGFRHEKTKKKRGSYRGGQIDIHSHSIKFNYSDED</sequence>
<feature type="domain" description="Srp40 C-terminal" evidence="2">
    <location>
        <begin position="380"/>
        <end position="453"/>
    </location>
</feature>
<feature type="compositionally biased region" description="Basic and acidic residues" evidence="1">
    <location>
        <begin position="324"/>
        <end position="351"/>
    </location>
</feature>
<protein>
    <recommendedName>
        <fullName evidence="2">Srp40 C-terminal domain-containing protein</fullName>
    </recommendedName>
</protein>
<dbReference type="Pfam" id="PF05022">
    <property type="entry name" value="SRP40_C"/>
    <property type="match status" value="1"/>
</dbReference>
<reference evidence="3" key="1">
    <citation type="submission" date="2022-08" db="EMBL/GenBank/DDBJ databases">
        <authorList>
            <person name="Gutierrez-Valencia J."/>
        </authorList>
    </citation>
    <scope>NUCLEOTIDE SEQUENCE</scope>
</reference>
<dbReference type="InterPro" id="IPR007718">
    <property type="entry name" value="Srp40_C"/>
</dbReference>
<dbReference type="PROSITE" id="PS50896">
    <property type="entry name" value="LISH"/>
    <property type="match status" value="1"/>
</dbReference>
<name>A0AAV0RH90_9ROSI</name>
<feature type="compositionally biased region" description="Polar residues" evidence="1">
    <location>
        <begin position="235"/>
        <end position="260"/>
    </location>
</feature>